<organism evidence="1 2">
    <name type="scientific">Pan troglodytes</name>
    <name type="common">Chimpanzee</name>
    <dbReference type="NCBI Taxonomy" id="9598"/>
    <lineage>
        <taxon>Eukaryota</taxon>
        <taxon>Metazoa</taxon>
        <taxon>Chordata</taxon>
        <taxon>Craniata</taxon>
        <taxon>Vertebrata</taxon>
        <taxon>Euteleostomi</taxon>
        <taxon>Mammalia</taxon>
        <taxon>Eutheria</taxon>
        <taxon>Euarchontoglires</taxon>
        <taxon>Primates</taxon>
        <taxon>Haplorrhini</taxon>
        <taxon>Catarrhini</taxon>
        <taxon>Hominidae</taxon>
        <taxon>Pan</taxon>
    </lineage>
</organism>
<dbReference type="Proteomes" id="UP000236370">
    <property type="component" value="Unassembled WGS sequence"/>
</dbReference>
<gene>
    <name evidence="1" type="ORF">CK820_G0030212</name>
</gene>
<proteinExistence type="predicted"/>
<reference evidence="1 2" key="1">
    <citation type="submission" date="2017-12" db="EMBL/GenBank/DDBJ databases">
        <title>High-resolution comparative analysis of great ape genomes.</title>
        <authorList>
            <person name="Pollen A."/>
            <person name="Hastie A."/>
            <person name="Hormozdiari F."/>
            <person name="Dougherty M."/>
            <person name="Liu R."/>
            <person name="Chaisson M."/>
            <person name="Hoppe E."/>
            <person name="Hill C."/>
            <person name="Pang A."/>
            <person name="Hillier L."/>
            <person name="Baker C."/>
            <person name="Armstrong J."/>
            <person name="Shendure J."/>
            <person name="Paten B."/>
            <person name="Wilson R."/>
            <person name="Chao H."/>
            <person name="Schneider V."/>
            <person name="Ventura M."/>
            <person name="Kronenberg Z."/>
            <person name="Murali S."/>
            <person name="Gordon D."/>
            <person name="Cantsilieris S."/>
            <person name="Munson K."/>
            <person name="Nelson B."/>
            <person name="Raja A."/>
            <person name="Underwood J."/>
            <person name="Diekhans M."/>
            <person name="Fiddes I."/>
            <person name="Haussler D."/>
            <person name="Eichler E."/>
        </authorList>
    </citation>
    <scope>NUCLEOTIDE SEQUENCE [LARGE SCALE GENOMIC DNA]</scope>
    <source>
        <strain evidence="1">Yerkes chimp pedigree #C0471</strain>
    </source>
</reference>
<evidence type="ECO:0000313" key="2">
    <source>
        <dbReference type="Proteomes" id="UP000236370"/>
    </source>
</evidence>
<sequence>MSKRDIVLTNVTVVQLLRQPCPDLDASVAWSCAPAWRRVLRWWL</sequence>
<protein>
    <submittedName>
        <fullName evidence="1">GAPDHS isoform 2</fullName>
    </submittedName>
</protein>
<evidence type="ECO:0000313" key="1">
    <source>
        <dbReference type="EMBL" id="PNI95744.1"/>
    </source>
</evidence>
<accession>A0A2J8QHH1</accession>
<name>A0A2J8QHH1_PANTR</name>
<dbReference type="AlphaFoldDB" id="A0A2J8QHH1"/>
<comment type="caution">
    <text evidence="1">The sequence shown here is derived from an EMBL/GenBank/DDBJ whole genome shotgun (WGS) entry which is preliminary data.</text>
</comment>
<dbReference type="EMBL" id="NBAG03000037">
    <property type="protein sequence ID" value="PNI95744.1"/>
    <property type="molecule type" value="Genomic_DNA"/>
</dbReference>